<comment type="subcellular location">
    <subcellularLocation>
        <location evidence="5">Cytoplasm</location>
    </subcellularLocation>
</comment>
<dbReference type="AlphaFoldDB" id="A0AA35W4E4"/>
<evidence type="ECO:0000313" key="7">
    <source>
        <dbReference type="Proteomes" id="UP001174909"/>
    </source>
</evidence>
<evidence type="ECO:0000256" key="4">
    <source>
        <dbReference type="ARBA" id="ARBA00048018"/>
    </source>
</evidence>
<name>A0AA35W4E4_GEOBA</name>
<keyword evidence="7" id="KW-1185">Reference proteome</keyword>
<evidence type="ECO:0000256" key="3">
    <source>
        <dbReference type="ARBA" id="ARBA00047676"/>
    </source>
</evidence>
<dbReference type="EMBL" id="CASHTH010000317">
    <property type="protein sequence ID" value="CAI7997535.1"/>
    <property type="molecule type" value="Genomic_DNA"/>
</dbReference>
<dbReference type="FunFam" id="3.50.80.10:FF:000001">
    <property type="entry name" value="D-aminoacyl-tRNA deacylase"/>
    <property type="match status" value="1"/>
</dbReference>
<dbReference type="InterPro" id="IPR023509">
    <property type="entry name" value="DTD-like_sf"/>
</dbReference>
<dbReference type="PANTHER" id="PTHR10472:SF5">
    <property type="entry name" value="D-AMINOACYL-TRNA DEACYLASE 1"/>
    <property type="match status" value="1"/>
</dbReference>
<dbReference type="GO" id="GO:0051500">
    <property type="term" value="F:D-tyrosyl-tRNA(Tyr) deacylase activity"/>
    <property type="evidence" value="ECO:0007669"/>
    <property type="project" value="TreeGrafter"/>
</dbReference>
<keyword evidence="5" id="KW-0820">tRNA-binding</keyword>
<organism evidence="6 7">
    <name type="scientific">Geodia barretti</name>
    <name type="common">Barrett's horny sponge</name>
    <dbReference type="NCBI Taxonomy" id="519541"/>
    <lineage>
        <taxon>Eukaryota</taxon>
        <taxon>Metazoa</taxon>
        <taxon>Porifera</taxon>
        <taxon>Demospongiae</taxon>
        <taxon>Heteroscleromorpha</taxon>
        <taxon>Tetractinellida</taxon>
        <taxon>Astrophorina</taxon>
        <taxon>Geodiidae</taxon>
        <taxon>Geodia</taxon>
    </lineage>
</organism>
<dbReference type="GO" id="GO:0000049">
    <property type="term" value="F:tRNA binding"/>
    <property type="evidence" value="ECO:0007669"/>
    <property type="project" value="UniProtKB-KW"/>
</dbReference>
<dbReference type="PANTHER" id="PTHR10472">
    <property type="entry name" value="D-TYROSYL-TRNA TYR DEACYLASE"/>
    <property type="match status" value="1"/>
</dbReference>
<dbReference type="Proteomes" id="UP001174909">
    <property type="component" value="Unassembled WGS sequence"/>
</dbReference>
<comment type="similarity">
    <text evidence="1 5">Belongs to the DTD family.</text>
</comment>
<keyword evidence="5" id="KW-0963">Cytoplasm</keyword>
<keyword evidence="5" id="KW-0378">Hydrolase</keyword>
<dbReference type="GO" id="GO:0005737">
    <property type="term" value="C:cytoplasm"/>
    <property type="evidence" value="ECO:0007669"/>
    <property type="project" value="UniProtKB-SubCell"/>
</dbReference>
<comment type="caution">
    <text evidence="6">The sequence shown here is derived from an EMBL/GenBank/DDBJ whole genome shotgun (WGS) entry which is preliminary data.</text>
</comment>
<accession>A0AA35W4E4</accession>
<dbReference type="Gene3D" id="3.50.80.10">
    <property type="entry name" value="D-tyrosyl-tRNA(Tyr) deacylase"/>
    <property type="match status" value="1"/>
</dbReference>
<evidence type="ECO:0000256" key="5">
    <source>
        <dbReference type="RuleBase" id="RU003470"/>
    </source>
</evidence>
<keyword evidence="5" id="KW-0694">RNA-binding</keyword>
<evidence type="ECO:0000313" key="6">
    <source>
        <dbReference type="EMBL" id="CAI7997535.1"/>
    </source>
</evidence>
<feature type="non-terminal residue" evidence="6">
    <location>
        <position position="1"/>
    </location>
</feature>
<proteinExistence type="inferred from homology"/>
<sequence length="125" mass="13963">VLLGVSADDTETDAKYLVEKTVNLRIFADDQNRFNLSALDTGAELLVVSQFTLYGDTRKGRRPDFTKAAPPDQAQRLYEHTVGLFRDAGLTVATGVFQEHMQVSLQNDGPVTLMLDSADRHRPRR</sequence>
<gene>
    <name evidence="6" type="ORF">GBAR_LOCUS2176</name>
</gene>
<protein>
    <recommendedName>
        <fullName evidence="2 5">D-aminoacyl-tRNA deacylase</fullName>
        <ecNumber evidence="2 5">3.1.1.96</ecNumber>
    </recommendedName>
</protein>
<dbReference type="InterPro" id="IPR003732">
    <property type="entry name" value="Daa-tRNA_deacyls_DTD"/>
</dbReference>
<comment type="catalytic activity">
    <reaction evidence="4">
        <text>a D-aminoacyl-tRNA + H2O = a tRNA + a D-alpha-amino acid + H(+)</text>
        <dbReference type="Rhea" id="RHEA:13953"/>
        <dbReference type="Rhea" id="RHEA-COMP:10123"/>
        <dbReference type="Rhea" id="RHEA-COMP:10124"/>
        <dbReference type="ChEBI" id="CHEBI:15377"/>
        <dbReference type="ChEBI" id="CHEBI:15378"/>
        <dbReference type="ChEBI" id="CHEBI:59871"/>
        <dbReference type="ChEBI" id="CHEBI:78442"/>
        <dbReference type="ChEBI" id="CHEBI:79333"/>
        <dbReference type="EC" id="3.1.1.96"/>
    </reaction>
</comment>
<comment type="catalytic activity">
    <reaction evidence="3">
        <text>glycyl-tRNA(Ala) + H2O = tRNA(Ala) + glycine + H(+)</text>
        <dbReference type="Rhea" id="RHEA:53744"/>
        <dbReference type="Rhea" id="RHEA-COMP:9657"/>
        <dbReference type="Rhea" id="RHEA-COMP:13640"/>
        <dbReference type="ChEBI" id="CHEBI:15377"/>
        <dbReference type="ChEBI" id="CHEBI:15378"/>
        <dbReference type="ChEBI" id="CHEBI:57305"/>
        <dbReference type="ChEBI" id="CHEBI:78442"/>
        <dbReference type="ChEBI" id="CHEBI:78522"/>
        <dbReference type="EC" id="3.1.1.96"/>
    </reaction>
</comment>
<reference evidence="6" key="1">
    <citation type="submission" date="2023-03" db="EMBL/GenBank/DDBJ databases">
        <authorList>
            <person name="Steffen K."/>
            <person name="Cardenas P."/>
        </authorList>
    </citation>
    <scope>NUCLEOTIDE SEQUENCE</scope>
</reference>
<dbReference type="NCBIfam" id="TIGR00256">
    <property type="entry name" value="D-aminoacyl-tRNA deacylase"/>
    <property type="match status" value="1"/>
</dbReference>
<dbReference type="SUPFAM" id="SSF69500">
    <property type="entry name" value="DTD-like"/>
    <property type="match status" value="1"/>
</dbReference>
<dbReference type="Pfam" id="PF02580">
    <property type="entry name" value="Tyr_Deacylase"/>
    <property type="match status" value="1"/>
</dbReference>
<evidence type="ECO:0000256" key="1">
    <source>
        <dbReference type="ARBA" id="ARBA00009673"/>
    </source>
</evidence>
<evidence type="ECO:0000256" key="2">
    <source>
        <dbReference type="ARBA" id="ARBA00013056"/>
    </source>
</evidence>
<dbReference type="EC" id="3.1.1.96" evidence="2 5"/>